<reference evidence="6" key="1">
    <citation type="submission" date="2016-10" db="EMBL/GenBank/DDBJ databases">
        <authorList>
            <person name="Varghese N."/>
            <person name="Submissions S."/>
        </authorList>
    </citation>
    <scope>NUCLEOTIDE SEQUENCE [LARGE SCALE GENOMIC DNA]</scope>
    <source>
        <strain evidence="6">CL127</strain>
    </source>
</reference>
<dbReference type="PIRSF" id="PIRSF000709">
    <property type="entry name" value="6PFK_2-Ptase"/>
    <property type="match status" value="1"/>
</dbReference>
<dbReference type="InterPro" id="IPR029033">
    <property type="entry name" value="His_PPase_superfam"/>
</dbReference>
<dbReference type="PANTHER" id="PTHR48100">
    <property type="entry name" value="BROAD-SPECIFICITY PHOSPHATASE YOR283W-RELATED"/>
    <property type="match status" value="1"/>
</dbReference>
<dbReference type="GO" id="GO:0005737">
    <property type="term" value="C:cytoplasm"/>
    <property type="evidence" value="ECO:0007669"/>
    <property type="project" value="TreeGrafter"/>
</dbReference>
<dbReference type="InterPro" id="IPR013078">
    <property type="entry name" value="His_Pase_superF_clade-1"/>
</dbReference>
<dbReference type="Pfam" id="PF00300">
    <property type="entry name" value="His_Phos_1"/>
    <property type="match status" value="1"/>
</dbReference>
<dbReference type="InterPro" id="IPR050275">
    <property type="entry name" value="PGM_Phosphatase"/>
</dbReference>
<keyword evidence="2" id="KW-0413">Isomerase</keyword>
<dbReference type="SMART" id="SM00855">
    <property type="entry name" value="PGAM"/>
    <property type="match status" value="1"/>
</dbReference>
<evidence type="ECO:0000256" key="3">
    <source>
        <dbReference type="PIRSR" id="PIRSR613078-1"/>
    </source>
</evidence>
<evidence type="ECO:0000256" key="2">
    <source>
        <dbReference type="ARBA" id="ARBA00023235"/>
    </source>
</evidence>
<dbReference type="SUPFAM" id="SSF53254">
    <property type="entry name" value="Phosphoglycerate mutase-like"/>
    <property type="match status" value="1"/>
</dbReference>
<dbReference type="RefSeq" id="WP_245762793.1">
    <property type="nucleotide sequence ID" value="NZ_CBFSJS010000101.1"/>
</dbReference>
<dbReference type="CDD" id="cd07067">
    <property type="entry name" value="HP_PGM_like"/>
    <property type="match status" value="1"/>
</dbReference>
<sequence length="197" mass="21759">MSHLASRMPDRLFLARHGQTVWNREHRLHGQLDSPLTDAGIEHALAIAQRLEGAGVDVICTSPLGRARRTAEIVAERLQVEVVAVDDLAELDHGRFAGHTWDELESEHPGIRALRSENRYGWAFPGGESYASARPRAIRALEAAFWASAGSPLLVTHEMIGRLLRGAMRGCGHAETLALRHPHGVVLEVTRHAERMI</sequence>
<dbReference type="Proteomes" id="UP000198877">
    <property type="component" value="Unassembled WGS sequence"/>
</dbReference>
<evidence type="ECO:0000313" key="5">
    <source>
        <dbReference type="EMBL" id="SFR33254.1"/>
    </source>
</evidence>
<feature type="binding site" evidence="4">
    <location>
        <begin position="16"/>
        <end position="23"/>
    </location>
    <ligand>
        <name>substrate</name>
    </ligand>
</feature>
<dbReference type="PANTHER" id="PTHR48100:SF1">
    <property type="entry name" value="HISTIDINE PHOSPHATASE FAMILY PROTEIN-RELATED"/>
    <property type="match status" value="1"/>
</dbReference>
<protein>
    <submittedName>
        <fullName evidence="5">Probable phosphoglycerate mutase</fullName>
    </submittedName>
</protein>
<dbReference type="GO" id="GO:0016791">
    <property type="term" value="F:phosphatase activity"/>
    <property type="evidence" value="ECO:0007669"/>
    <property type="project" value="TreeGrafter"/>
</dbReference>
<keyword evidence="1" id="KW-0324">Glycolysis</keyword>
<feature type="active site" description="Tele-phosphohistidine intermediate" evidence="3">
    <location>
        <position position="17"/>
    </location>
</feature>
<dbReference type="AlphaFoldDB" id="A0A1I6FTM7"/>
<evidence type="ECO:0000256" key="1">
    <source>
        <dbReference type="ARBA" id="ARBA00023152"/>
    </source>
</evidence>
<organism evidence="5 6">
    <name type="scientific">Microbacterium azadirachtae</name>
    <dbReference type="NCBI Taxonomy" id="582680"/>
    <lineage>
        <taxon>Bacteria</taxon>
        <taxon>Bacillati</taxon>
        <taxon>Actinomycetota</taxon>
        <taxon>Actinomycetes</taxon>
        <taxon>Micrococcales</taxon>
        <taxon>Microbacteriaceae</taxon>
        <taxon>Microbacterium</taxon>
    </lineage>
</organism>
<feature type="active site" description="Proton donor/acceptor" evidence="3">
    <location>
        <position position="90"/>
    </location>
</feature>
<dbReference type="InterPro" id="IPR001345">
    <property type="entry name" value="PG/BPGM_mutase_AS"/>
</dbReference>
<dbReference type="PROSITE" id="PS00175">
    <property type="entry name" value="PG_MUTASE"/>
    <property type="match status" value="1"/>
</dbReference>
<evidence type="ECO:0000256" key="4">
    <source>
        <dbReference type="PIRSR" id="PIRSR613078-2"/>
    </source>
</evidence>
<gene>
    <name evidence="5" type="ORF">SAMN04488591_0304</name>
</gene>
<dbReference type="Gene3D" id="3.40.50.1240">
    <property type="entry name" value="Phosphoglycerate mutase-like"/>
    <property type="match status" value="1"/>
</dbReference>
<accession>A0A1I6FTM7</accession>
<dbReference type="EMBL" id="FOYR01000001">
    <property type="protein sequence ID" value="SFR33254.1"/>
    <property type="molecule type" value="Genomic_DNA"/>
</dbReference>
<evidence type="ECO:0000313" key="6">
    <source>
        <dbReference type="Proteomes" id="UP000198877"/>
    </source>
</evidence>
<feature type="binding site" evidence="4">
    <location>
        <position position="66"/>
    </location>
    <ligand>
        <name>substrate</name>
    </ligand>
</feature>
<name>A0A1I6FTM7_9MICO</name>
<proteinExistence type="predicted"/>